<dbReference type="InterPro" id="IPR012899">
    <property type="entry name" value="LTXXQ"/>
</dbReference>
<feature type="region of interest" description="Disordered" evidence="1">
    <location>
        <begin position="47"/>
        <end position="83"/>
    </location>
</feature>
<dbReference type="RefSeq" id="WP_310309404.1">
    <property type="nucleotide sequence ID" value="NZ_JAVDWE010000015.1"/>
</dbReference>
<keyword evidence="2" id="KW-0732">Signal</keyword>
<evidence type="ECO:0000313" key="3">
    <source>
        <dbReference type="EMBL" id="MDR7096664.1"/>
    </source>
</evidence>
<organism evidence="3 4">
    <name type="scientific">Hydrogenophaga laconesensis</name>
    <dbReference type="NCBI Taxonomy" id="1805971"/>
    <lineage>
        <taxon>Bacteria</taxon>
        <taxon>Pseudomonadati</taxon>
        <taxon>Pseudomonadota</taxon>
        <taxon>Betaproteobacteria</taxon>
        <taxon>Burkholderiales</taxon>
        <taxon>Comamonadaceae</taxon>
        <taxon>Hydrogenophaga</taxon>
    </lineage>
</organism>
<comment type="caution">
    <text evidence="3">The sequence shown here is derived from an EMBL/GenBank/DDBJ whole genome shotgun (WGS) entry which is preliminary data.</text>
</comment>
<protein>
    <recommendedName>
        <fullName evidence="5">LTXXQ motif family protein</fullName>
    </recommendedName>
</protein>
<sequence>MKSLPKRALIATTLATALVGTFASALVQASALQPTARSTGTTDNITVVAQATPSDKSVTKPVGPTAEQREQKRAERHAQMQKRVAERQAALKAELKLTPEQEPAWNAFIARTQPQAAPERPGTREDWSKLTTPQRLDRMQALKAERDAVMARRVDAIKSFYATLNGEQQKVFDAQHMGGFQRTGMDRGPGKHRHHPHHAQPAVKQPT</sequence>
<name>A0ABU1VGU0_9BURK</name>
<feature type="compositionally biased region" description="Basic and acidic residues" evidence="1">
    <location>
        <begin position="67"/>
        <end position="83"/>
    </location>
</feature>
<dbReference type="Proteomes" id="UP001265550">
    <property type="component" value="Unassembled WGS sequence"/>
</dbReference>
<evidence type="ECO:0000313" key="4">
    <source>
        <dbReference type="Proteomes" id="UP001265550"/>
    </source>
</evidence>
<feature type="region of interest" description="Disordered" evidence="1">
    <location>
        <begin position="179"/>
        <end position="207"/>
    </location>
</feature>
<evidence type="ECO:0008006" key="5">
    <source>
        <dbReference type="Google" id="ProtNLM"/>
    </source>
</evidence>
<dbReference type="EMBL" id="JAVDWE010000015">
    <property type="protein sequence ID" value="MDR7096664.1"/>
    <property type="molecule type" value="Genomic_DNA"/>
</dbReference>
<proteinExistence type="predicted"/>
<gene>
    <name evidence="3" type="ORF">J2X09_004421</name>
</gene>
<reference evidence="3 4" key="1">
    <citation type="submission" date="2023-07" db="EMBL/GenBank/DDBJ databases">
        <title>Sorghum-associated microbial communities from plants grown in Nebraska, USA.</title>
        <authorList>
            <person name="Schachtman D."/>
        </authorList>
    </citation>
    <scope>NUCLEOTIDE SEQUENCE [LARGE SCALE GENOMIC DNA]</scope>
    <source>
        <strain evidence="3 4">BE240</strain>
    </source>
</reference>
<keyword evidence="4" id="KW-1185">Reference proteome</keyword>
<feature type="compositionally biased region" description="Polar residues" evidence="1">
    <location>
        <begin position="47"/>
        <end position="56"/>
    </location>
</feature>
<accession>A0ABU1VGU0</accession>
<dbReference type="Pfam" id="PF07813">
    <property type="entry name" value="LTXXQ"/>
    <property type="match status" value="1"/>
</dbReference>
<feature type="chain" id="PRO_5045056250" description="LTXXQ motif family protein" evidence="2">
    <location>
        <begin position="26"/>
        <end position="207"/>
    </location>
</feature>
<evidence type="ECO:0000256" key="2">
    <source>
        <dbReference type="SAM" id="SignalP"/>
    </source>
</evidence>
<evidence type="ECO:0000256" key="1">
    <source>
        <dbReference type="SAM" id="MobiDB-lite"/>
    </source>
</evidence>
<feature type="signal peptide" evidence="2">
    <location>
        <begin position="1"/>
        <end position="25"/>
    </location>
</feature>